<dbReference type="InterPro" id="IPR007485">
    <property type="entry name" value="LPS_assembly_LptE"/>
</dbReference>
<comment type="subcellular location">
    <subcellularLocation>
        <location evidence="6">Cell outer membrane</location>
        <topology evidence="6">Lipid-anchor</topology>
    </subcellularLocation>
</comment>
<evidence type="ECO:0000256" key="1">
    <source>
        <dbReference type="ARBA" id="ARBA00022729"/>
    </source>
</evidence>
<comment type="function">
    <text evidence="6">Together with LptD, is involved in the assembly of lipopolysaccharide (LPS) at the surface of the outer membrane. Required for the proper assembly of LptD. Binds LPS and may serve as the LPS recognition site at the outer membrane.</text>
</comment>
<keyword evidence="2 6" id="KW-0472">Membrane</keyword>
<keyword evidence="3 6" id="KW-0564">Palmitate</keyword>
<dbReference type="RefSeq" id="WP_230348867.1">
    <property type="nucleotide sequence ID" value="NZ_JBIWXY010000003.1"/>
</dbReference>
<evidence type="ECO:0000256" key="2">
    <source>
        <dbReference type="ARBA" id="ARBA00023136"/>
    </source>
</evidence>
<keyword evidence="8" id="KW-1185">Reference proteome</keyword>
<evidence type="ECO:0000256" key="6">
    <source>
        <dbReference type="HAMAP-Rule" id="MF_01186"/>
    </source>
</evidence>
<dbReference type="Pfam" id="PF04390">
    <property type="entry name" value="LptE"/>
    <property type="match status" value="1"/>
</dbReference>
<proteinExistence type="inferred from homology"/>
<comment type="similarity">
    <text evidence="6">Belongs to the LptE lipoprotein family.</text>
</comment>
<dbReference type="Proteomes" id="UP001617669">
    <property type="component" value="Unassembled WGS sequence"/>
</dbReference>
<evidence type="ECO:0000256" key="4">
    <source>
        <dbReference type="ARBA" id="ARBA00023237"/>
    </source>
</evidence>
<evidence type="ECO:0000256" key="3">
    <source>
        <dbReference type="ARBA" id="ARBA00023139"/>
    </source>
</evidence>
<dbReference type="HAMAP" id="MF_01186">
    <property type="entry name" value="LPS_assembly_LptE"/>
    <property type="match status" value="1"/>
</dbReference>
<sequence>MYMRATRWILLAMLLALTACGFQMRGVADLKFHTLYIQGPTISISKPFKRSLAVNGVKIVSAKDQAELLLEIMSEAQEQRILSLSGRGLVREYELFYTVNFRLRDPSSETWGEVQTIKGRREITYDDSQLLAKQLEQERLYNDMKDDAVRELLRRLMVVKPVQGKPRAADLKSPLDDTVE</sequence>
<reference evidence="7 8" key="1">
    <citation type="submission" date="2024-11" db="EMBL/GenBank/DDBJ databases">
        <authorList>
            <person name="Kaparullina E.N."/>
            <person name="Delegan Y.A."/>
            <person name="Doronina N.V."/>
        </authorList>
    </citation>
    <scope>NUCLEOTIDE SEQUENCE [LARGE SCALE GENOMIC DNA]</scope>
    <source>
        <strain evidence="7 8">7sh_L</strain>
    </source>
</reference>
<dbReference type="PROSITE" id="PS51257">
    <property type="entry name" value="PROKAR_LIPOPROTEIN"/>
    <property type="match status" value="1"/>
</dbReference>
<comment type="caution">
    <text evidence="7">The sequence shown here is derived from an EMBL/GenBank/DDBJ whole genome shotgun (WGS) entry which is preliminary data.</text>
</comment>
<dbReference type="EMBL" id="JBIWXY010000003">
    <property type="protein sequence ID" value="MFJ5447151.1"/>
    <property type="molecule type" value="Genomic_DNA"/>
</dbReference>
<evidence type="ECO:0000313" key="7">
    <source>
        <dbReference type="EMBL" id="MFJ5447151.1"/>
    </source>
</evidence>
<evidence type="ECO:0000256" key="5">
    <source>
        <dbReference type="ARBA" id="ARBA00023288"/>
    </source>
</evidence>
<dbReference type="PANTHER" id="PTHR38098">
    <property type="entry name" value="LPS-ASSEMBLY LIPOPROTEIN LPTE"/>
    <property type="match status" value="1"/>
</dbReference>
<organism evidence="7 8">
    <name type="scientific">Methylobacillus methanolivorans</name>
    <dbReference type="NCBI Taxonomy" id="1848927"/>
    <lineage>
        <taxon>Bacteria</taxon>
        <taxon>Pseudomonadati</taxon>
        <taxon>Pseudomonadota</taxon>
        <taxon>Betaproteobacteria</taxon>
        <taxon>Nitrosomonadales</taxon>
        <taxon>Methylophilaceae</taxon>
        <taxon>Methylobacillus</taxon>
    </lineage>
</organism>
<keyword evidence="4 6" id="KW-0998">Cell outer membrane</keyword>
<keyword evidence="5 6" id="KW-0449">Lipoprotein</keyword>
<dbReference type="PANTHER" id="PTHR38098:SF1">
    <property type="entry name" value="LPS-ASSEMBLY LIPOPROTEIN LPTE"/>
    <property type="match status" value="1"/>
</dbReference>
<accession>A0ABW8GP61</accession>
<name>A0ABW8GP61_9PROT</name>
<evidence type="ECO:0000313" key="8">
    <source>
        <dbReference type="Proteomes" id="UP001617669"/>
    </source>
</evidence>
<keyword evidence="1 6" id="KW-0732">Signal</keyword>
<dbReference type="Gene3D" id="3.30.160.150">
    <property type="entry name" value="Lipoprotein like domain"/>
    <property type="match status" value="1"/>
</dbReference>
<comment type="subunit">
    <text evidence="6">Component of the lipopolysaccharide transport and assembly complex. Interacts with LptD.</text>
</comment>
<protein>
    <recommendedName>
        <fullName evidence="6">LPS-assembly lipoprotein LptE</fullName>
    </recommendedName>
</protein>
<gene>
    <name evidence="6 7" type="primary">lptE</name>
    <name evidence="7" type="ORF">ACIKP9_12990</name>
</gene>